<sequence length="312" mass="34404">MNKLSVFTGNANPALAAAICRHLGIELGKAEVFQFSNENIFVKINENVRGHDVFVIQPFSSPVNRSIMELLIMIDALKRASAQRITAVIPYYAYGRTDKKDQPRVPITARLLADCITVAGAHRVLTMDLHAGQIQGFFNIPVDELTAQTLQARYFRAKGLENFTVVSADEGFAKKARQLADRLNAPLAIVEKRRLGNDGVTEAKNVIGNVEGRDALIVDEEIDTASSITQAVRVVREHGAREVYCCASHGVFSGPAIDRLREAEIKEIVVTDTIPLPEEKRLPNMTILSVAELFAGAISRIHENRSVTELFQ</sequence>
<evidence type="ECO:0000256" key="4">
    <source>
        <dbReference type="ARBA" id="ARBA00022727"/>
    </source>
</evidence>
<comment type="function">
    <text evidence="10 12">Involved in the biosynthesis of the central metabolite phospho-alpha-D-ribosyl-1-pyrophosphate (PRPP) via the transfer of pyrophosphoryl group from ATP to 1-hydroxyl of ribose-5-phosphate (Rib-5-P).</text>
</comment>
<name>A0A455T2D4_9CHLR</name>
<keyword evidence="6 12" id="KW-0418">Kinase</keyword>
<dbReference type="GO" id="GO:0009156">
    <property type="term" value="P:ribonucleoside monophosphate biosynthetic process"/>
    <property type="evidence" value="ECO:0007669"/>
    <property type="project" value="InterPro"/>
</dbReference>
<evidence type="ECO:0000259" key="13">
    <source>
        <dbReference type="Pfam" id="PF13793"/>
    </source>
</evidence>
<dbReference type="UniPathway" id="UPA00087">
    <property type="reaction ID" value="UER00172"/>
</dbReference>
<dbReference type="GO" id="GO:0002189">
    <property type="term" value="C:ribose phosphate diphosphokinase complex"/>
    <property type="evidence" value="ECO:0007669"/>
    <property type="project" value="TreeGrafter"/>
</dbReference>
<dbReference type="SUPFAM" id="SSF53271">
    <property type="entry name" value="PRTase-like"/>
    <property type="match status" value="1"/>
</dbReference>
<evidence type="ECO:0000256" key="1">
    <source>
        <dbReference type="ARBA" id="ARBA00004996"/>
    </source>
</evidence>
<dbReference type="AlphaFoldDB" id="A0A455T2D4"/>
<feature type="binding site" evidence="12">
    <location>
        <begin position="37"/>
        <end position="39"/>
    </location>
    <ligand>
        <name>ATP</name>
        <dbReference type="ChEBI" id="CHEBI:30616"/>
    </ligand>
</feature>
<dbReference type="Pfam" id="PF13793">
    <property type="entry name" value="Pribosyltran_N"/>
    <property type="match status" value="1"/>
</dbReference>
<evidence type="ECO:0000256" key="7">
    <source>
        <dbReference type="ARBA" id="ARBA00022840"/>
    </source>
</evidence>
<comment type="subunit">
    <text evidence="12">Homohexamer.</text>
</comment>
<dbReference type="Gene3D" id="3.40.50.2020">
    <property type="match status" value="2"/>
</dbReference>
<feature type="binding site" evidence="12">
    <location>
        <position position="169"/>
    </location>
    <ligand>
        <name>Mg(2+)</name>
        <dbReference type="ChEBI" id="CHEBI:18420"/>
    </ligand>
</feature>
<evidence type="ECO:0000256" key="8">
    <source>
        <dbReference type="ARBA" id="ARBA00022842"/>
    </source>
</evidence>
<dbReference type="GO" id="GO:0000287">
    <property type="term" value="F:magnesium ion binding"/>
    <property type="evidence" value="ECO:0007669"/>
    <property type="project" value="UniProtKB-UniRule"/>
</dbReference>
<evidence type="ECO:0000256" key="12">
    <source>
        <dbReference type="HAMAP-Rule" id="MF_00583"/>
    </source>
</evidence>
<dbReference type="GO" id="GO:0006164">
    <property type="term" value="P:purine nucleotide biosynthetic process"/>
    <property type="evidence" value="ECO:0007669"/>
    <property type="project" value="TreeGrafter"/>
</dbReference>
<dbReference type="PANTHER" id="PTHR10210">
    <property type="entry name" value="RIBOSE-PHOSPHATE DIPHOSPHOKINASE FAMILY MEMBER"/>
    <property type="match status" value="1"/>
</dbReference>
<dbReference type="SMART" id="SM01400">
    <property type="entry name" value="Pribosyltran_N"/>
    <property type="match status" value="1"/>
</dbReference>
<dbReference type="InterPro" id="IPR005946">
    <property type="entry name" value="Rib-P_diPkinase"/>
</dbReference>
<dbReference type="FunFam" id="3.40.50.2020:FF:000002">
    <property type="entry name" value="Ribose-phosphate pyrophosphokinase"/>
    <property type="match status" value="1"/>
</dbReference>
<evidence type="ECO:0000313" key="14">
    <source>
        <dbReference type="EMBL" id="BBH93976.1"/>
    </source>
</evidence>
<dbReference type="GO" id="GO:0005524">
    <property type="term" value="F:ATP binding"/>
    <property type="evidence" value="ECO:0007669"/>
    <property type="project" value="UniProtKB-KW"/>
</dbReference>
<evidence type="ECO:0000256" key="5">
    <source>
        <dbReference type="ARBA" id="ARBA00022741"/>
    </source>
</evidence>
<dbReference type="NCBIfam" id="NF002320">
    <property type="entry name" value="PRK01259.1"/>
    <property type="match status" value="1"/>
</dbReference>
<comment type="caution">
    <text evidence="12">Lacks conserved residue(s) required for the propagation of feature annotation.</text>
</comment>
<reference evidence="14" key="1">
    <citation type="submission" date="2018-12" db="EMBL/GenBank/DDBJ databases">
        <title>Novel natural products biosynthetic potential of the class Ktedonobacteria.</title>
        <authorList>
            <person name="Zheng Y."/>
            <person name="Saitou A."/>
            <person name="Wang C.M."/>
            <person name="Toyoda A."/>
            <person name="Minakuchi Y."/>
            <person name="Sekiguchi Y."/>
            <person name="Ueda K."/>
            <person name="Takano H."/>
            <person name="Sakai Y."/>
            <person name="Yokota A."/>
            <person name="Yabe S."/>
        </authorList>
    </citation>
    <scope>NUCLEOTIDE SEQUENCE</scope>
    <source>
        <strain evidence="14">A3-2</strain>
    </source>
</reference>
<evidence type="ECO:0000256" key="10">
    <source>
        <dbReference type="ARBA" id="ARBA00054914"/>
    </source>
</evidence>
<evidence type="ECO:0000256" key="2">
    <source>
        <dbReference type="ARBA" id="ARBA00022679"/>
    </source>
</evidence>
<dbReference type="PROSITE" id="PS00114">
    <property type="entry name" value="PRPP_SYNTHASE"/>
    <property type="match status" value="1"/>
</dbReference>
<dbReference type="GO" id="GO:0006015">
    <property type="term" value="P:5-phosphoribose 1-diphosphate biosynthetic process"/>
    <property type="evidence" value="ECO:0007669"/>
    <property type="project" value="UniProtKB-UniRule"/>
</dbReference>
<dbReference type="EMBL" id="AP019377">
    <property type="protein sequence ID" value="BBH93976.1"/>
    <property type="molecule type" value="Genomic_DNA"/>
</dbReference>
<feature type="binding site" evidence="12">
    <location>
        <position position="130"/>
    </location>
    <ligand>
        <name>Mg(2+)</name>
        <dbReference type="ChEBI" id="CHEBI:18420"/>
    </ligand>
</feature>
<dbReference type="InterPro" id="IPR037515">
    <property type="entry name" value="Rib-P_diPkinase_bac"/>
</dbReference>
<accession>A0A455T2D4</accession>
<feature type="binding site" evidence="12">
    <location>
        <begin position="223"/>
        <end position="227"/>
    </location>
    <ligand>
        <name>D-ribose 5-phosphate</name>
        <dbReference type="ChEBI" id="CHEBI:78346"/>
    </ligand>
</feature>
<comment type="cofactor">
    <cofactor evidence="12">
        <name>Mg(2+)</name>
        <dbReference type="ChEBI" id="CHEBI:18420"/>
    </cofactor>
    <text evidence="12">Binds 2 Mg(2+) ions per subunit.</text>
</comment>
<dbReference type="Pfam" id="PF14572">
    <property type="entry name" value="Pribosyl_synth"/>
    <property type="match status" value="1"/>
</dbReference>
<feature type="active site" evidence="12">
    <location>
        <position position="192"/>
    </location>
</feature>
<dbReference type="GO" id="GO:0005737">
    <property type="term" value="C:cytoplasm"/>
    <property type="evidence" value="ECO:0007669"/>
    <property type="project" value="UniProtKB-SubCell"/>
</dbReference>
<protein>
    <recommendedName>
        <fullName evidence="12">Ribose-phosphate pyrophosphokinase</fullName>
        <shortName evidence="12">RPPK</shortName>
        <ecNumber evidence="12">2.7.6.1</ecNumber>
    </recommendedName>
    <alternativeName>
        <fullName evidence="12">5-phospho-D-ribosyl alpha-1-diphosphate synthase</fullName>
    </alternativeName>
    <alternativeName>
        <fullName evidence="12">Phosphoribosyl diphosphate synthase</fullName>
    </alternativeName>
    <alternativeName>
        <fullName evidence="12">Phosphoribosyl pyrophosphate synthase</fullName>
        <shortName evidence="12">P-Rib-PP synthase</shortName>
        <shortName evidence="12">PRPP synthase</shortName>
        <shortName evidence="12">PRPPase</shortName>
    </alternativeName>
</protein>
<organism evidence="14">
    <name type="scientific">Thermogemmatispora argillosa</name>
    <dbReference type="NCBI Taxonomy" id="2045280"/>
    <lineage>
        <taxon>Bacteria</taxon>
        <taxon>Bacillati</taxon>
        <taxon>Chloroflexota</taxon>
        <taxon>Ktedonobacteria</taxon>
        <taxon>Thermogemmatisporales</taxon>
        <taxon>Thermogemmatisporaceae</taxon>
        <taxon>Thermogemmatispora</taxon>
    </lineage>
</organism>
<evidence type="ECO:0000256" key="9">
    <source>
        <dbReference type="ARBA" id="ARBA00049535"/>
    </source>
</evidence>
<dbReference type="CDD" id="cd06223">
    <property type="entry name" value="PRTases_typeI"/>
    <property type="match status" value="1"/>
</dbReference>
<dbReference type="EC" id="2.7.6.1" evidence="12"/>
<gene>
    <name evidence="12" type="primary">prs</name>
    <name evidence="14" type="ORF">KTA_21750</name>
</gene>
<feature type="binding site" evidence="12">
    <location>
        <position position="194"/>
    </location>
    <ligand>
        <name>D-ribose 5-phosphate</name>
        <dbReference type="ChEBI" id="CHEBI:78346"/>
    </ligand>
</feature>
<dbReference type="InterPro" id="IPR029099">
    <property type="entry name" value="Pribosyltran_N"/>
</dbReference>
<keyword evidence="5 12" id="KW-0547">Nucleotide-binding</keyword>
<keyword evidence="8 12" id="KW-0460">Magnesium</keyword>
<evidence type="ECO:0000256" key="3">
    <source>
        <dbReference type="ARBA" id="ARBA00022723"/>
    </source>
</evidence>
<dbReference type="GO" id="GO:0004749">
    <property type="term" value="F:ribose phosphate diphosphokinase activity"/>
    <property type="evidence" value="ECO:0007669"/>
    <property type="project" value="UniProtKB-UniRule"/>
</dbReference>
<feature type="binding site" evidence="12">
    <location>
        <position position="219"/>
    </location>
    <ligand>
        <name>D-ribose 5-phosphate</name>
        <dbReference type="ChEBI" id="CHEBI:78346"/>
    </ligand>
</feature>
<keyword evidence="2 12" id="KW-0808">Transferase</keyword>
<keyword evidence="3 12" id="KW-0479">Metal-binding</keyword>
<proteinExistence type="inferred from homology"/>
<dbReference type="InterPro" id="IPR000842">
    <property type="entry name" value="PRib_PP_synth_CS"/>
</dbReference>
<evidence type="ECO:0000256" key="11">
    <source>
        <dbReference type="ARBA" id="ARBA00061444"/>
    </source>
</evidence>
<comment type="subcellular location">
    <subcellularLocation>
        <location evidence="12">Cytoplasm</location>
    </subcellularLocation>
</comment>
<keyword evidence="7 12" id="KW-0067">ATP-binding</keyword>
<comment type="catalytic activity">
    <reaction evidence="9 12">
        <text>D-ribose 5-phosphate + ATP = 5-phospho-alpha-D-ribose 1-diphosphate + AMP + H(+)</text>
        <dbReference type="Rhea" id="RHEA:15609"/>
        <dbReference type="ChEBI" id="CHEBI:15378"/>
        <dbReference type="ChEBI" id="CHEBI:30616"/>
        <dbReference type="ChEBI" id="CHEBI:58017"/>
        <dbReference type="ChEBI" id="CHEBI:78346"/>
        <dbReference type="ChEBI" id="CHEBI:456215"/>
        <dbReference type="EC" id="2.7.6.1"/>
    </reaction>
</comment>
<keyword evidence="12" id="KW-0963">Cytoplasm</keyword>
<dbReference type="PANTHER" id="PTHR10210:SF41">
    <property type="entry name" value="RIBOSE-PHOSPHATE PYROPHOSPHOKINASE 1, CHLOROPLASTIC"/>
    <property type="match status" value="1"/>
</dbReference>
<dbReference type="InterPro" id="IPR000836">
    <property type="entry name" value="PRTase_dom"/>
</dbReference>
<dbReference type="FunFam" id="3.40.50.2020:FF:000001">
    <property type="entry name" value="Ribose-phosphate pyrophosphokinase"/>
    <property type="match status" value="1"/>
</dbReference>
<comment type="similarity">
    <text evidence="11 12">Belongs to the ribose-phosphate pyrophosphokinase family. Class I subfamily.</text>
</comment>
<comment type="pathway">
    <text evidence="1 12">Metabolic intermediate biosynthesis; 5-phospho-alpha-D-ribose 1-diphosphate biosynthesis; 5-phospho-alpha-D-ribose 1-diphosphate from D-ribose 5-phosphate (route I): step 1/1.</text>
</comment>
<keyword evidence="4 12" id="KW-0545">Nucleotide biosynthesis</keyword>
<dbReference type="HAMAP" id="MF_00583_B">
    <property type="entry name" value="RibP_PPkinase_B"/>
    <property type="match status" value="1"/>
</dbReference>
<dbReference type="GO" id="GO:0016301">
    <property type="term" value="F:kinase activity"/>
    <property type="evidence" value="ECO:0007669"/>
    <property type="project" value="UniProtKB-KW"/>
</dbReference>
<dbReference type="InterPro" id="IPR029057">
    <property type="entry name" value="PRTase-like"/>
</dbReference>
<evidence type="ECO:0000256" key="6">
    <source>
        <dbReference type="ARBA" id="ARBA00022777"/>
    </source>
</evidence>
<feature type="domain" description="Ribose-phosphate pyrophosphokinase N-terminal" evidence="13">
    <location>
        <begin position="5"/>
        <end position="120"/>
    </location>
</feature>
<dbReference type="NCBIfam" id="TIGR01251">
    <property type="entry name" value="ribP_PPkin"/>
    <property type="match status" value="1"/>
</dbReference>